<feature type="transmembrane region" description="Helical" evidence="10">
    <location>
        <begin position="278"/>
        <end position="299"/>
    </location>
</feature>
<accession>A0A482WC83</accession>
<keyword evidence="5" id="KW-0552">Olfaction</keyword>
<comment type="subcellular location">
    <subcellularLocation>
        <location evidence="1">Cell membrane</location>
        <topology evidence="1">Multi-pass membrane protein</topology>
    </subcellularLocation>
</comment>
<keyword evidence="9" id="KW-0807">Transducer</keyword>
<keyword evidence="8" id="KW-0675">Receptor</keyword>
<dbReference type="EMBL" id="QDEB01004393">
    <property type="protein sequence ID" value="RZC42852.1"/>
    <property type="molecule type" value="Genomic_DNA"/>
</dbReference>
<comment type="caution">
    <text evidence="11">The sequence shown here is derived from an EMBL/GenBank/DDBJ whole genome shotgun (WGS) entry which is preliminary data.</text>
</comment>
<keyword evidence="7 10" id="KW-0472">Membrane</keyword>
<organism evidence="11 12">
    <name type="scientific">Asbolus verrucosus</name>
    <name type="common">Desert ironclad beetle</name>
    <dbReference type="NCBI Taxonomy" id="1661398"/>
    <lineage>
        <taxon>Eukaryota</taxon>
        <taxon>Metazoa</taxon>
        <taxon>Ecdysozoa</taxon>
        <taxon>Arthropoda</taxon>
        <taxon>Hexapoda</taxon>
        <taxon>Insecta</taxon>
        <taxon>Pterygota</taxon>
        <taxon>Neoptera</taxon>
        <taxon>Endopterygota</taxon>
        <taxon>Coleoptera</taxon>
        <taxon>Polyphaga</taxon>
        <taxon>Cucujiformia</taxon>
        <taxon>Tenebrionidae</taxon>
        <taxon>Pimeliinae</taxon>
        <taxon>Asbolus</taxon>
    </lineage>
</organism>
<dbReference type="PANTHER" id="PTHR21137">
    <property type="entry name" value="ODORANT RECEPTOR"/>
    <property type="match status" value="1"/>
</dbReference>
<name>A0A482WC83_ASBVE</name>
<dbReference type="AlphaFoldDB" id="A0A482WC83"/>
<dbReference type="GO" id="GO:0007165">
    <property type="term" value="P:signal transduction"/>
    <property type="evidence" value="ECO:0007669"/>
    <property type="project" value="UniProtKB-KW"/>
</dbReference>
<keyword evidence="6 10" id="KW-1133">Transmembrane helix</keyword>
<evidence type="ECO:0000256" key="5">
    <source>
        <dbReference type="ARBA" id="ARBA00022725"/>
    </source>
</evidence>
<evidence type="ECO:0000256" key="9">
    <source>
        <dbReference type="ARBA" id="ARBA00023224"/>
    </source>
</evidence>
<keyword evidence="3" id="KW-0716">Sensory transduction</keyword>
<evidence type="ECO:0000256" key="10">
    <source>
        <dbReference type="SAM" id="Phobius"/>
    </source>
</evidence>
<dbReference type="PANTHER" id="PTHR21137:SF35">
    <property type="entry name" value="ODORANT RECEPTOR 19A-RELATED"/>
    <property type="match status" value="1"/>
</dbReference>
<feature type="transmembrane region" description="Helical" evidence="10">
    <location>
        <begin position="84"/>
        <end position="104"/>
    </location>
</feature>
<evidence type="ECO:0000256" key="7">
    <source>
        <dbReference type="ARBA" id="ARBA00023136"/>
    </source>
</evidence>
<evidence type="ECO:0000256" key="3">
    <source>
        <dbReference type="ARBA" id="ARBA00022606"/>
    </source>
</evidence>
<evidence type="ECO:0000256" key="4">
    <source>
        <dbReference type="ARBA" id="ARBA00022692"/>
    </source>
</evidence>
<keyword evidence="12" id="KW-1185">Reference proteome</keyword>
<dbReference type="GO" id="GO:0004984">
    <property type="term" value="F:olfactory receptor activity"/>
    <property type="evidence" value="ECO:0007669"/>
    <property type="project" value="InterPro"/>
</dbReference>
<dbReference type="OrthoDB" id="8196465at2759"/>
<evidence type="ECO:0000256" key="6">
    <source>
        <dbReference type="ARBA" id="ARBA00022989"/>
    </source>
</evidence>
<dbReference type="GO" id="GO:0005886">
    <property type="term" value="C:plasma membrane"/>
    <property type="evidence" value="ECO:0007669"/>
    <property type="project" value="UniProtKB-SubCell"/>
</dbReference>
<evidence type="ECO:0000256" key="8">
    <source>
        <dbReference type="ARBA" id="ARBA00023170"/>
    </source>
</evidence>
<keyword evidence="4 10" id="KW-0812">Transmembrane</keyword>
<feature type="transmembrane region" description="Helical" evidence="10">
    <location>
        <begin position="305"/>
        <end position="322"/>
    </location>
</feature>
<evidence type="ECO:0000256" key="1">
    <source>
        <dbReference type="ARBA" id="ARBA00004651"/>
    </source>
</evidence>
<dbReference type="Pfam" id="PF02949">
    <property type="entry name" value="7tm_6"/>
    <property type="match status" value="1"/>
</dbReference>
<dbReference type="Proteomes" id="UP000292052">
    <property type="component" value="Unassembled WGS sequence"/>
</dbReference>
<evidence type="ECO:0000313" key="11">
    <source>
        <dbReference type="EMBL" id="RZC42852.1"/>
    </source>
</evidence>
<evidence type="ECO:0000313" key="12">
    <source>
        <dbReference type="Proteomes" id="UP000292052"/>
    </source>
</evidence>
<evidence type="ECO:0000256" key="2">
    <source>
        <dbReference type="ARBA" id="ARBA00022475"/>
    </source>
</evidence>
<gene>
    <name evidence="11" type="ORF">BDFB_010583</name>
</gene>
<dbReference type="GO" id="GO:0005549">
    <property type="term" value="F:odorant binding"/>
    <property type="evidence" value="ECO:0007669"/>
    <property type="project" value="InterPro"/>
</dbReference>
<feature type="transmembrane region" description="Helical" evidence="10">
    <location>
        <begin position="58"/>
        <end position="78"/>
    </location>
</feature>
<proteinExistence type="predicted"/>
<reference evidence="11 12" key="1">
    <citation type="submission" date="2017-03" db="EMBL/GenBank/DDBJ databases">
        <title>Genome of the blue death feigning beetle - Asbolus verrucosus.</title>
        <authorList>
            <person name="Rider S.D."/>
        </authorList>
    </citation>
    <scope>NUCLEOTIDE SEQUENCE [LARGE SCALE GENOMIC DNA]</scope>
    <source>
        <strain evidence="11">Butters</strain>
        <tissue evidence="11">Head and leg muscle</tissue>
    </source>
</reference>
<feature type="non-terminal residue" evidence="11">
    <location>
        <position position="404"/>
    </location>
</feature>
<dbReference type="InterPro" id="IPR004117">
    <property type="entry name" value="7tm6_olfct_rcpt"/>
</dbReference>
<feature type="transmembrane region" description="Helical" evidence="10">
    <location>
        <begin position="192"/>
        <end position="216"/>
    </location>
</feature>
<sequence length="404" mass="47563">MDNERCCSISKNWQEMERFDWKRTIRANILVLRVVGVWPPDDEEYGCNLYTAYKITNFLFLQASILFFQTAFLLLNLIDLQAVTGTIFVLLMEMLAPLKSYSLFRNMKMLKQLMITINSDLFQPKNAQQRSLIQPTLDAWKKIVSAYWFFTLSWLFLLMLSPIFDERVEYRLPFLAWYPYNTKTSPQFELTYLHQFVAVTTISITNISIDSLIAALNMYIGAQFEILCDDLRNFYDAGKDSRDEVKERLKNCVHHHREILKFAQNANKFYNMTILEEFFAGAICIGLSMFQLTVVPPFSSEFHSFISYANAISVQVFMYCWFGNEIELKSTKLPYAIFESDWTSLPQEVKQEMIIFLIRTQRPLKMSAFGLFYLSLETFVRILRTAWSYFALLRQVNLRKQNSQ</sequence>
<keyword evidence="2" id="KW-1003">Cell membrane</keyword>
<feature type="transmembrane region" description="Helical" evidence="10">
    <location>
        <begin position="146"/>
        <end position="164"/>
    </location>
</feature>
<protein>
    <submittedName>
        <fullName evidence="11">7tm 6 domain containing protein</fullName>
    </submittedName>
</protein>